<name>A0ABU8XPZ6_9PROT</name>
<dbReference type="InterPro" id="IPR002756">
    <property type="entry name" value="MfnF"/>
</dbReference>
<comment type="caution">
    <text evidence="2">The sequence shown here is derived from an EMBL/GenBank/DDBJ whole genome shotgun (WGS) entry which is preliminary data.</text>
</comment>
<dbReference type="RefSeq" id="WP_418158996.1">
    <property type="nucleotide sequence ID" value="NZ_JBBLZC010000006.1"/>
</dbReference>
<dbReference type="Gene3D" id="3.30.420.190">
    <property type="entry name" value="conserved archaeal protein q6m145"/>
    <property type="match status" value="1"/>
</dbReference>
<dbReference type="Gene3D" id="3.30.420.40">
    <property type="match status" value="1"/>
</dbReference>
<dbReference type="SUPFAM" id="SSF53067">
    <property type="entry name" value="Actin-like ATPase domain"/>
    <property type="match status" value="1"/>
</dbReference>
<organism evidence="2 3">
    <name type="scientific">Benzoatithermus flavus</name>
    <dbReference type="NCBI Taxonomy" id="3108223"/>
    <lineage>
        <taxon>Bacteria</taxon>
        <taxon>Pseudomonadati</taxon>
        <taxon>Pseudomonadota</taxon>
        <taxon>Alphaproteobacteria</taxon>
        <taxon>Geminicoccales</taxon>
        <taxon>Geminicoccaceae</taxon>
        <taxon>Benzoatithermus</taxon>
    </lineage>
</organism>
<dbReference type="Pfam" id="PF01968">
    <property type="entry name" value="Hydantoinase_A"/>
    <property type="match status" value="1"/>
</dbReference>
<protein>
    <submittedName>
        <fullName evidence="2">Hydantoinase/oxoprolinase family protein</fullName>
    </submittedName>
</protein>
<gene>
    <name evidence="2" type="ORF">U1T56_08320</name>
</gene>
<proteinExistence type="predicted"/>
<evidence type="ECO:0000313" key="2">
    <source>
        <dbReference type="EMBL" id="MEK0083154.1"/>
    </source>
</evidence>
<sequence>MAELVTGFDIGGAHLKAAQVTAGGRVVAALQVPCALWQGLDRLEQAFAEVRTRLFPIGRTAITMTGELADLFPDRATGVRELVHAAEAALPEAGHRFWAGRHGFVGSHVAAGHAVEIASANWLASATFAARSLGEGLLVDLGSTTTDILLLAGGEVRARGFTDRERLTTGELVYTGLTRTPLMAVADRAPFAGRWVGMMKEYFATAADAYRVLGILPEAADQHPTADGGPKTAAASMRRLARMIGADAADGTPEDWRRLAAWLAGRQMRAIEDAAALQLSRGLVSDPAPLVGAGCGRFLLRPLAERLGLPYRDFAELLDLAPEARDWAATCAPAVAVALLALQELERAG</sequence>
<dbReference type="EMBL" id="JBBLZC010000006">
    <property type="protein sequence ID" value="MEK0083154.1"/>
    <property type="molecule type" value="Genomic_DNA"/>
</dbReference>
<evidence type="ECO:0000259" key="1">
    <source>
        <dbReference type="Pfam" id="PF01968"/>
    </source>
</evidence>
<dbReference type="InterPro" id="IPR043129">
    <property type="entry name" value="ATPase_NBD"/>
</dbReference>
<accession>A0ABU8XPZ6</accession>
<dbReference type="NCBIfam" id="TIGR03123">
    <property type="entry name" value="one_C_unchar_1"/>
    <property type="match status" value="1"/>
</dbReference>
<dbReference type="InterPro" id="IPR002821">
    <property type="entry name" value="Hydantoinase_A"/>
</dbReference>
<dbReference type="Proteomes" id="UP001375743">
    <property type="component" value="Unassembled WGS sequence"/>
</dbReference>
<feature type="domain" description="Hydantoinase A/oxoprolinase" evidence="1">
    <location>
        <begin position="61"/>
        <end position="310"/>
    </location>
</feature>
<reference evidence="2 3" key="1">
    <citation type="submission" date="2024-01" db="EMBL/GenBank/DDBJ databases">
        <title>Multi-omics insights into the function and evolution of sodium benzoate biodegradation pathways in Benzoatithermus flavus gen. nov., sp. nov. from hot spring.</title>
        <authorList>
            <person name="Hu C.-J."/>
            <person name="Li W.-J."/>
        </authorList>
    </citation>
    <scope>NUCLEOTIDE SEQUENCE [LARGE SCALE GENOMIC DNA]</scope>
    <source>
        <strain evidence="2 3">SYSU G07066</strain>
    </source>
</reference>
<evidence type="ECO:0000313" key="3">
    <source>
        <dbReference type="Proteomes" id="UP001375743"/>
    </source>
</evidence>
<keyword evidence="3" id="KW-1185">Reference proteome</keyword>